<evidence type="ECO:0000313" key="7">
    <source>
        <dbReference type="Proteomes" id="UP000245207"/>
    </source>
</evidence>
<dbReference type="Gene3D" id="1.10.287.110">
    <property type="entry name" value="DnaJ domain"/>
    <property type="match status" value="1"/>
</dbReference>
<dbReference type="EMBL" id="PKPP01005702">
    <property type="protein sequence ID" value="PWA59162.1"/>
    <property type="molecule type" value="Genomic_DNA"/>
</dbReference>
<dbReference type="CDD" id="cd06257">
    <property type="entry name" value="DnaJ"/>
    <property type="match status" value="1"/>
</dbReference>
<keyword evidence="1" id="KW-0863">Zinc-finger</keyword>
<evidence type="ECO:0000256" key="2">
    <source>
        <dbReference type="SAM" id="Coils"/>
    </source>
</evidence>
<dbReference type="SUPFAM" id="SSF46565">
    <property type="entry name" value="Chaperone J-domain"/>
    <property type="match status" value="1"/>
</dbReference>
<dbReference type="PRINTS" id="PR00625">
    <property type="entry name" value="JDOMAIN"/>
</dbReference>
<dbReference type="AlphaFoldDB" id="A0A2U1MDA3"/>
<reference evidence="6 7" key="1">
    <citation type="journal article" date="2018" name="Mol. Plant">
        <title>The genome of Artemisia annua provides insight into the evolution of Asteraceae family and artemisinin biosynthesis.</title>
        <authorList>
            <person name="Shen Q."/>
            <person name="Zhang L."/>
            <person name="Liao Z."/>
            <person name="Wang S."/>
            <person name="Yan T."/>
            <person name="Shi P."/>
            <person name="Liu M."/>
            <person name="Fu X."/>
            <person name="Pan Q."/>
            <person name="Wang Y."/>
            <person name="Lv Z."/>
            <person name="Lu X."/>
            <person name="Zhang F."/>
            <person name="Jiang W."/>
            <person name="Ma Y."/>
            <person name="Chen M."/>
            <person name="Hao X."/>
            <person name="Li L."/>
            <person name="Tang Y."/>
            <person name="Lv G."/>
            <person name="Zhou Y."/>
            <person name="Sun X."/>
            <person name="Brodelius P.E."/>
            <person name="Rose J.K.C."/>
            <person name="Tang K."/>
        </authorList>
    </citation>
    <scope>NUCLEOTIDE SEQUENCE [LARGE SCALE GENOMIC DNA]</scope>
    <source>
        <strain evidence="7">cv. Huhao1</strain>
        <tissue evidence="6">Leaf</tissue>
    </source>
</reference>
<dbReference type="SUPFAM" id="SSF57756">
    <property type="entry name" value="Retrovirus zinc finger-like domains"/>
    <property type="match status" value="1"/>
</dbReference>
<name>A0A2U1MDA3_ARTAN</name>
<evidence type="ECO:0000256" key="1">
    <source>
        <dbReference type="PROSITE-ProRule" id="PRU00047"/>
    </source>
</evidence>
<evidence type="ECO:0000259" key="4">
    <source>
        <dbReference type="PROSITE" id="PS50076"/>
    </source>
</evidence>
<feature type="compositionally biased region" description="Polar residues" evidence="3">
    <location>
        <begin position="22"/>
        <end position="31"/>
    </location>
</feature>
<dbReference type="STRING" id="35608.A0A2U1MDA3"/>
<evidence type="ECO:0000313" key="6">
    <source>
        <dbReference type="EMBL" id="PWA59162.1"/>
    </source>
</evidence>
<dbReference type="GO" id="GO:0008270">
    <property type="term" value="F:zinc ion binding"/>
    <property type="evidence" value="ECO:0007669"/>
    <property type="project" value="UniProtKB-KW"/>
</dbReference>
<dbReference type="Gene3D" id="1.10.287.1490">
    <property type="match status" value="1"/>
</dbReference>
<dbReference type="Gene3D" id="1.25.40.10">
    <property type="entry name" value="Tetratricopeptide repeat domain"/>
    <property type="match status" value="3"/>
</dbReference>
<dbReference type="Gene3D" id="4.10.60.10">
    <property type="entry name" value="Zinc finger, CCHC-type"/>
    <property type="match status" value="1"/>
</dbReference>
<dbReference type="OrthoDB" id="10250354at2759"/>
<gene>
    <name evidence="6" type="ORF">CTI12_AA394880</name>
</gene>
<proteinExistence type="predicted"/>
<keyword evidence="2" id="KW-0175">Coiled coil</keyword>
<keyword evidence="1" id="KW-0862">Zinc</keyword>
<feature type="domain" description="J" evidence="4">
    <location>
        <begin position="752"/>
        <end position="838"/>
    </location>
</feature>
<accession>A0A2U1MDA3</accession>
<dbReference type="Pfam" id="PF00098">
    <property type="entry name" value="zf-CCHC"/>
    <property type="match status" value="1"/>
</dbReference>
<protein>
    <submittedName>
        <fullName evidence="6">DnaJ domain, Zinc finger, CCHC-type, Tetratricopeptide-like helical domain protein</fullName>
    </submittedName>
</protein>
<dbReference type="Proteomes" id="UP000245207">
    <property type="component" value="Unassembled WGS sequence"/>
</dbReference>
<dbReference type="InterPro" id="IPR036875">
    <property type="entry name" value="Znf_CCHC_sf"/>
</dbReference>
<dbReference type="InterPro" id="IPR011990">
    <property type="entry name" value="TPR-like_helical_dom_sf"/>
</dbReference>
<feature type="domain" description="CCHC-type" evidence="5">
    <location>
        <begin position="52"/>
        <end position="66"/>
    </location>
</feature>
<dbReference type="PROSITE" id="PS50158">
    <property type="entry name" value="ZF_CCHC"/>
    <property type="match status" value="1"/>
</dbReference>
<dbReference type="PROSITE" id="PS50076">
    <property type="entry name" value="DNAJ_2"/>
    <property type="match status" value="1"/>
</dbReference>
<organism evidence="6 7">
    <name type="scientific">Artemisia annua</name>
    <name type="common">Sweet wormwood</name>
    <dbReference type="NCBI Taxonomy" id="35608"/>
    <lineage>
        <taxon>Eukaryota</taxon>
        <taxon>Viridiplantae</taxon>
        <taxon>Streptophyta</taxon>
        <taxon>Embryophyta</taxon>
        <taxon>Tracheophyta</taxon>
        <taxon>Spermatophyta</taxon>
        <taxon>Magnoliopsida</taxon>
        <taxon>eudicotyledons</taxon>
        <taxon>Gunneridae</taxon>
        <taxon>Pentapetalae</taxon>
        <taxon>asterids</taxon>
        <taxon>campanulids</taxon>
        <taxon>Asterales</taxon>
        <taxon>Asteraceae</taxon>
        <taxon>Asteroideae</taxon>
        <taxon>Anthemideae</taxon>
        <taxon>Artemisiinae</taxon>
        <taxon>Artemisia</taxon>
    </lineage>
</organism>
<dbReference type="InterPro" id="IPR019734">
    <property type="entry name" value="TPR_rpt"/>
</dbReference>
<dbReference type="SMART" id="SM00271">
    <property type="entry name" value="DnaJ"/>
    <property type="match status" value="1"/>
</dbReference>
<feature type="compositionally biased region" description="Polar residues" evidence="3">
    <location>
        <begin position="1"/>
        <end position="11"/>
    </location>
</feature>
<dbReference type="PANTHER" id="PTHR45181">
    <property type="entry name" value="HEAT SHOCK PROTEIN DNAJ WITH TETRATRICOPEPTIDE REPEAT-CONTAINING PROTEIN"/>
    <property type="match status" value="1"/>
</dbReference>
<dbReference type="SMART" id="SM00028">
    <property type="entry name" value="TPR"/>
    <property type="match status" value="6"/>
</dbReference>
<evidence type="ECO:0000259" key="5">
    <source>
        <dbReference type="PROSITE" id="PS50158"/>
    </source>
</evidence>
<dbReference type="InterPro" id="IPR001623">
    <property type="entry name" value="DnaJ_domain"/>
</dbReference>
<sequence length="846" mass="96359">MARVTTSQFPDHTTFHNHDQQQPKQTYAPVTSGSIRSGRGRGPRENVFAVNCWECGEPGHISRNCPVRNYARRGNRASSSDPSKADAIESTSGTPKVRAKPMNTSTEVSVNVEPVKVWLPQKNVNISPLQATIEQKEKELQLCGQKMDTLNSQLNKATTDLKCARAKNEDMAVNVNSLQKELEKCRKELSSLKDQNETWAKKYRSLNEDMALNVKSLEQQLEKCRKESSSFKELNEEWAKTYRRMNEDKVSNVKRLEQQLERYKKELSSLQEKDEAWAHKYWCLNEDMTLNVNSLEQQLEKCTKELSSLKDKDEVWVKKWLVLNKEFAETKHELNEKIKHLEEANETVDDEISMQKLETEKWRKTAKAIASVLVGNAELCSKTPELESLVLYYTNRAAKRMSLKKFGKAMDDCRMATYLDPGCLKVRLIAGNCHLILGEIYEALCCYQKCLDSAMVCFDRRLTIEASDGLQNAEKVVNLINQSTELLQLKSFESATHALEIITEALSISCYSEKLLELKGEALFRLQKYEEVVELCEQTLAIAEKNCTTTSNSDCLSDEDRNQLLNCWRLSLMSRSYFCMAKFDMALATLDRYEQLEPLETMTKGPSSFSAATVRELLRIKSAGNDAYQTGKYREAVEHYSNAIMRSIESRPFTAICLCNRAAAHQALGKVIDAIADCNLAIALDGDYMKAISRRANLHEKIRDYEEAALDFQRLVCLLEKRSEKKYLEELTIARRRLSSANSNVKKGMTMDLYLILGLKGSESGSEIKKAYHKAALKHHPDKAGKFLTRCESGAEGDVLKEIFATIHEDADKLFKKIGEAYAVLSDATKRFKYNLEDAMKDDFEW</sequence>
<dbReference type="GO" id="GO:0003676">
    <property type="term" value="F:nucleic acid binding"/>
    <property type="evidence" value="ECO:0007669"/>
    <property type="project" value="InterPro"/>
</dbReference>
<dbReference type="SUPFAM" id="SSF48452">
    <property type="entry name" value="TPR-like"/>
    <property type="match status" value="2"/>
</dbReference>
<comment type="caution">
    <text evidence="6">The sequence shown here is derived from an EMBL/GenBank/DDBJ whole genome shotgun (WGS) entry which is preliminary data.</text>
</comment>
<dbReference type="Pfam" id="PF00226">
    <property type="entry name" value="DnaJ"/>
    <property type="match status" value="1"/>
</dbReference>
<feature type="region of interest" description="Disordered" evidence="3">
    <location>
        <begin position="1"/>
        <end position="43"/>
    </location>
</feature>
<feature type="region of interest" description="Disordered" evidence="3">
    <location>
        <begin position="72"/>
        <end position="105"/>
    </location>
</feature>
<feature type="coiled-coil region" evidence="2">
    <location>
        <begin position="133"/>
        <end position="358"/>
    </location>
</feature>
<evidence type="ECO:0000256" key="3">
    <source>
        <dbReference type="SAM" id="MobiDB-lite"/>
    </source>
</evidence>
<dbReference type="SMART" id="SM00343">
    <property type="entry name" value="ZnF_C2HC"/>
    <property type="match status" value="1"/>
</dbReference>
<dbReference type="InterPro" id="IPR036869">
    <property type="entry name" value="J_dom_sf"/>
</dbReference>
<dbReference type="InterPro" id="IPR001878">
    <property type="entry name" value="Znf_CCHC"/>
</dbReference>
<keyword evidence="1" id="KW-0479">Metal-binding</keyword>
<dbReference type="PANTHER" id="PTHR45181:SF13">
    <property type="entry name" value="DNAJ DOMAIN, ZINC FINGER, CCHC-TYPE, TETRATRICOPEPTIDE-LIKE HELICAL DOMAIN PROTEIN-RELATED"/>
    <property type="match status" value="1"/>
</dbReference>
<keyword evidence="7" id="KW-1185">Reference proteome</keyword>